<dbReference type="Proteomes" id="UP000774617">
    <property type="component" value="Unassembled WGS sequence"/>
</dbReference>
<keyword evidence="8" id="KW-1185">Reference proteome</keyword>
<dbReference type="EMBL" id="JAGTJR010000024">
    <property type="protein sequence ID" value="KAH7042844.1"/>
    <property type="molecule type" value="Genomic_DNA"/>
</dbReference>
<evidence type="ECO:0000256" key="3">
    <source>
        <dbReference type="ARBA" id="ARBA00004370"/>
    </source>
</evidence>
<evidence type="ECO:0000313" key="8">
    <source>
        <dbReference type="Proteomes" id="UP000774617"/>
    </source>
</evidence>
<feature type="non-terminal residue" evidence="7">
    <location>
        <position position="1"/>
    </location>
</feature>
<evidence type="ECO:0000256" key="1">
    <source>
        <dbReference type="ARBA" id="ARBA00004173"/>
    </source>
</evidence>
<gene>
    <name evidence="7" type="ORF">B0J12DRAFT_578970</name>
</gene>
<keyword evidence="5" id="KW-0496">Mitochondrion</keyword>
<organism evidence="7 8">
    <name type="scientific">Macrophomina phaseolina</name>
    <dbReference type="NCBI Taxonomy" id="35725"/>
    <lineage>
        <taxon>Eukaryota</taxon>
        <taxon>Fungi</taxon>
        <taxon>Dikarya</taxon>
        <taxon>Ascomycota</taxon>
        <taxon>Pezizomycotina</taxon>
        <taxon>Dothideomycetes</taxon>
        <taxon>Dothideomycetes incertae sedis</taxon>
        <taxon>Botryosphaeriales</taxon>
        <taxon>Botryosphaeriaceae</taxon>
        <taxon>Macrophomina</taxon>
    </lineage>
</organism>
<comment type="subcellular location">
    <subcellularLocation>
        <location evidence="2">Endoplasmic reticulum</location>
    </subcellularLocation>
    <subcellularLocation>
        <location evidence="3">Membrane</location>
    </subcellularLocation>
    <subcellularLocation>
        <location evidence="1">Mitochondrion</location>
    </subcellularLocation>
</comment>
<evidence type="ECO:0000256" key="4">
    <source>
        <dbReference type="ARBA" id="ARBA00022824"/>
    </source>
</evidence>
<evidence type="ECO:0000256" key="2">
    <source>
        <dbReference type="ARBA" id="ARBA00004240"/>
    </source>
</evidence>
<keyword evidence="4" id="KW-0256">Endoplasmic reticulum</keyword>
<evidence type="ECO:0000256" key="5">
    <source>
        <dbReference type="ARBA" id="ARBA00023128"/>
    </source>
</evidence>
<proteinExistence type="predicted"/>
<reference evidence="7 8" key="1">
    <citation type="journal article" date="2021" name="Nat. Commun.">
        <title>Genetic determinants of endophytism in the Arabidopsis root mycobiome.</title>
        <authorList>
            <person name="Mesny F."/>
            <person name="Miyauchi S."/>
            <person name="Thiergart T."/>
            <person name="Pickel B."/>
            <person name="Atanasova L."/>
            <person name="Karlsson M."/>
            <person name="Huettel B."/>
            <person name="Barry K.W."/>
            <person name="Haridas S."/>
            <person name="Chen C."/>
            <person name="Bauer D."/>
            <person name="Andreopoulos W."/>
            <person name="Pangilinan J."/>
            <person name="LaButti K."/>
            <person name="Riley R."/>
            <person name="Lipzen A."/>
            <person name="Clum A."/>
            <person name="Drula E."/>
            <person name="Henrissat B."/>
            <person name="Kohler A."/>
            <person name="Grigoriev I.V."/>
            <person name="Martin F.M."/>
            <person name="Hacquard S."/>
        </authorList>
    </citation>
    <scope>NUCLEOTIDE SEQUENCE [LARGE SCALE GENOMIC DNA]</scope>
    <source>
        <strain evidence="7 8">MPI-SDFR-AT-0080</strain>
    </source>
</reference>
<keyword evidence="6" id="KW-0472">Membrane</keyword>
<name>A0ABQ8G3P0_9PEZI</name>
<evidence type="ECO:0000256" key="6">
    <source>
        <dbReference type="ARBA" id="ARBA00023136"/>
    </source>
</evidence>
<dbReference type="InterPro" id="IPR052374">
    <property type="entry name" value="SERAC1"/>
</dbReference>
<sequence length="200" mass="22694">PLIFLDRSLGGLVLKEALCQMYINPKQEDKVLLRSIRAVVFFGIPNRVMDISALIPMAERQVNEDFLRSLGTDSADLQRQAQQWSKAFDCTESESLTQYSLEILSFYETNASPTAIKVNGKWKMSGPSTTLVDRSSATHVIPRERYARFVIPISRNRSELVNFCGQSDPVYVNHILPHLKSYLDDEHKGKSTQSPRLSLF</sequence>
<dbReference type="PANTHER" id="PTHR48182:SF2">
    <property type="entry name" value="PROTEIN SERAC1"/>
    <property type="match status" value="1"/>
</dbReference>
<comment type="caution">
    <text evidence="7">The sequence shown here is derived from an EMBL/GenBank/DDBJ whole genome shotgun (WGS) entry which is preliminary data.</text>
</comment>
<dbReference type="PANTHER" id="PTHR48182">
    <property type="entry name" value="PROTEIN SERAC1"/>
    <property type="match status" value="1"/>
</dbReference>
<protein>
    <submittedName>
        <fullName evidence="7">Uncharacterized protein</fullName>
    </submittedName>
</protein>
<accession>A0ABQ8G3P0</accession>
<evidence type="ECO:0000313" key="7">
    <source>
        <dbReference type="EMBL" id="KAH7042844.1"/>
    </source>
</evidence>